<evidence type="ECO:0000313" key="1">
    <source>
        <dbReference type="EMBL" id="TGZ37408.1"/>
    </source>
</evidence>
<evidence type="ECO:0000313" key="2">
    <source>
        <dbReference type="Proteomes" id="UP000310200"/>
    </source>
</evidence>
<name>A0A4S2JSM6_9HYME</name>
<protein>
    <submittedName>
        <fullName evidence="1">Uncharacterized protein</fullName>
    </submittedName>
</protein>
<proteinExistence type="predicted"/>
<reference evidence="1 2" key="1">
    <citation type="journal article" date="2019" name="Philos. Trans. R. Soc. Lond., B, Biol. Sci.">
        <title>Ant behaviour and brain gene expression of defending hosts depend on the ecological success of the intruding social parasite.</title>
        <authorList>
            <person name="Kaur R."/>
            <person name="Stoldt M."/>
            <person name="Jongepier E."/>
            <person name="Feldmeyer B."/>
            <person name="Menzel F."/>
            <person name="Bornberg-Bauer E."/>
            <person name="Foitzik S."/>
        </authorList>
    </citation>
    <scope>NUCLEOTIDE SEQUENCE [LARGE SCALE GENOMIC DNA]</scope>
    <source>
        <tissue evidence="1">Whole body</tissue>
    </source>
</reference>
<dbReference type="AlphaFoldDB" id="A0A4S2JSM6"/>
<comment type="caution">
    <text evidence="1">The sequence shown here is derived from an EMBL/GenBank/DDBJ whole genome shotgun (WGS) entry which is preliminary data.</text>
</comment>
<accession>A0A4S2JSM6</accession>
<sequence>MMRREGARSSLRKTVQRQGMIVILKRVHEHVHFWEAELEDDILEDNSDERSTSGEQDYTLNSDVEQDLLDLKTRLQNVNIEGRQEFETLIKNGDAEMLLLNWVPWGTCHLEN</sequence>
<gene>
    <name evidence="1" type="ORF">DBV15_10592</name>
</gene>
<dbReference type="EMBL" id="QBLH01003556">
    <property type="protein sequence ID" value="TGZ37408.1"/>
    <property type="molecule type" value="Genomic_DNA"/>
</dbReference>
<keyword evidence="2" id="KW-1185">Reference proteome</keyword>
<organism evidence="1 2">
    <name type="scientific">Temnothorax longispinosus</name>
    <dbReference type="NCBI Taxonomy" id="300112"/>
    <lineage>
        <taxon>Eukaryota</taxon>
        <taxon>Metazoa</taxon>
        <taxon>Ecdysozoa</taxon>
        <taxon>Arthropoda</taxon>
        <taxon>Hexapoda</taxon>
        <taxon>Insecta</taxon>
        <taxon>Pterygota</taxon>
        <taxon>Neoptera</taxon>
        <taxon>Endopterygota</taxon>
        <taxon>Hymenoptera</taxon>
        <taxon>Apocrita</taxon>
        <taxon>Aculeata</taxon>
        <taxon>Formicoidea</taxon>
        <taxon>Formicidae</taxon>
        <taxon>Myrmicinae</taxon>
        <taxon>Temnothorax</taxon>
    </lineage>
</organism>
<dbReference type="STRING" id="300112.A0A4S2JSM6"/>
<dbReference type="Proteomes" id="UP000310200">
    <property type="component" value="Unassembled WGS sequence"/>
</dbReference>